<proteinExistence type="predicted"/>
<accession>A0AAN6XIF6</accession>
<keyword evidence="2" id="KW-1185">Reference proteome</keyword>
<name>A0AAN6XIF6_9PEZI</name>
<dbReference type="Pfam" id="PF07173">
    <property type="entry name" value="GRDP-like"/>
    <property type="match status" value="1"/>
</dbReference>
<dbReference type="InterPro" id="IPR009836">
    <property type="entry name" value="GRDP-like"/>
</dbReference>
<comment type="caution">
    <text evidence="1">The sequence shown here is derived from an EMBL/GenBank/DDBJ whole genome shotgun (WGS) entry which is preliminary data.</text>
</comment>
<dbReference type="EMBL" id="MU863913">
    <property type="protein sequence ID" value="KAK4200876.1"/>
    <property type="molecule type" value="Genomic_DNA"/>
</dbReference>
<dbReference type="PANTHER" id="PTHR34365">
    <property type="entry name" value="ENOLASE (DUF1399)"/>
    <property type="match status" value="1"/>
</dbReference>
<reference evidence="1" key="1">
    <citation type="journal article" date="2023" name="Mol. Phylogenet. Evol.">
        <title>Genome-scale phylogeny and comparative genomics of the fungal order Sordariales.</title>
        <authorList>
            <person name="Hensen N."/>
            <person name="Bonometti L."/>
            <person name="Westerberg I."/>
            <person name="Brannstrom I.O."/>
            <person name="Guillou S."/>
            <person name="Cros-Aarteil S."/>
            <person name="Calhoun S."/>
            <person name="Haridas S."/>
            <person name="Kuo A."/>
            <person name="Mondo S."/>
            <person name="Pangilinan J."/>
            <person name="Riley R."/>
            <person name="LaButti K."/>
            <person name="Andreopoulos B."/>
            <person name="Lipzen A."/>
            <person name="Chen C."/>
            <person name="Yan M."/>
            <person name="Daum C."/>
            <person name="Ng V."/>
            <person name="Clum A."/>
            <person name="Steindorff A."/>
            <person name="Ohm R.A."/>
            <person name="Martin F."/>
            <person name="Silar P."/>
            <person name="Natvig D.O."/>
            <person name="Lalanne C."/>
            <person name="Gautier V."/>
            <person name="Ament-Velasquez S.L."/>
            <person name="Kruys A."/>
            <person name="Hutchinson M.I."/>
            <person name="Powell A.J."/>
            <person name="Barry K."/>
            <person name="Miller A.N."/>
            <person name="Grigoriev I.V."/>
            <person name="Debuchy R."/>
            <person name="Gladieux P."/>
            <person name="Hiltunen Thoren M."/>
            <person name="Johannesson H."/>
        </authorList>
    </citation>
    <scope>NUCLEOTIDE SEQUENCE</scope>
    <source>
        <strain evidence="1">CBS 315.58</strain>
    </source>
</reference>
<reference evidence="1" key="2">
    <citation type="submission" date="2023-05" db="EMBL/GenBank/DDBJ databases">
        <authorList>
            <consortium name="Lawrence Berkeley National Laboratory"/>
            <person name="Steindorff A."/>
            <person name="Hensen N."/>
            <person name="Bonometti L."/>
            <person name="Westerberg I."/>
            <person name="Brannstrom I.O."/>
            <person name="Guillou S."/>
            <person name="Cros-Aarteil S."/>
            <person name="Calhoun S."/>
            <person name="Haridas S."/>
            <person name="Kuo A."/>
            <person name="Mondo S."/>
            <person name="Pangilinan J."/>
            <person name="Riley R."/>
            <person name="Labutti K."/>
            <person name="Andreopoulos B."/>
            <person name="Lipzen A."/>
            <person name="Chen C."/>
            <person name="Yanf M."/>
            <person name="Daum C."/>
            <person name="Ng V."/>
            <person name="Clum A."/>
            <person name="Ohm R."/>
            <person name="Martin F."/>
            <person name="Silar P."/>
            <person name="Natvig D."/>
            <person name="Lalanne C."/>
            <person name="Gautier V."/>
            <person name="Ament-Velasquez S.L."/>
            <person name="Kruys A."/>
            <person name="Hutchinson M.I."/>
            <person name="Powell A.J."/>
            <person name="Barry K."/>
            <person name="Miller A.N."/>
            <person name="Grigoriev I.V."/>
            <person name="Debuchy R."/>
            <person name="Gladieux P."/>
            <person name="Thoren M.H."/>
            <person name="Johannesson H."/>
        </authorList>
    </citation>
    <scope>NUCLEOTIDE SEQUENCE</scope>
    <source>
        <strain evidence="1">CBS 315.58</strain>
    </source>
</reference>
<organism evidence="1 2">
    <name type="scientific">Triangularia verruculosa</name>
    <dbReference type="NCBI Taxonomy" id="2587418"/>
    <lineage>
        <taxon>Eukaryota</taxon>
        <taxon>Fungi</taxon>
        <taxon>Dikarya</taxon>
        <taxon>Ascomycota</taxon>
        <taxon>Pezizomycotina</taxon>
        <taxon>Sordariomycetes</taxon>
        <taxon>Sordariomycetidae</taxon>
        <taxon>Sordariales</taxon>
        <taxon>Podosporaceae</taxon>
        <taxon>Triangularia</taxon>
    </lineage>
</organism>
<dbReference type="Proteomes" id="UP001303160">
    <property type="component" value="Unassembled WGS sequence"/>
</dbReference>
<protein>
    <submittedName>
        <fullName evidence="1">Uncharacterized protein</fullName>
    </submittedName>
</protein>
<evidence type="ECO:0000313" key="1">
    <source>
        <dbReference type="EMBL" id="KAK4200876.1"/>
    </source>
</evidence>
<evidence type="ECO:0000313" key="2">
    <source>
        <dbReference type="Proteomes" id="UP001303160"/>
    </source>
</evidence>
<sequence>MTLSCRNNQEVLHHNGRAVLRGFVDRKTRSAYPSARTSSEEPVIPKPTLFEENHVTNSERAARLPTVAECAIHLELLETLFVLRERILRSEDIDNSMGITRKRETKTGHNGDTKTFKDATFESRRQAKWIRFIEFAVVRFLDWRTRFVAQSQHDEEFTLPPLDIIMVWHTFLLNPLLFNKHCRTEKLYKMPLPWGAIHQGINNREWSFTANAKTGDHTPSLFDLFSNWNSHLDALSPTLKLSSLRVERFGSTTETNTATMTSFFSNRLTATQHPKPVTRDDIKDLSVSNPIRIHAEMFLSSDPQLATELKAAVIRQTTFIDKMHSHLWIRSPSLEGTLARSISRYEKFLLLMRRNPGTLMVPTLDIDLAWHTHQCAAWGYVQETKRRVGRFVNHDDSIGKGILDTGSEGTRRLWRVQFGEEYHICGCWDCEMLTSEIEHTLISGDGGGPDVESSEFDMQTVAKRVDSEVRFYRAVEAARRRGSALPMRQ</sequence>
<dbReference type="PANTHER" id="PTHR34365:SF7">
    <property type="entry name" value="GLYCINE-RICH DOMAIN-CONTAINING PROTEIN 1"/>
    <property type="match status" value="1"/>
</dbReference>
<dbReference type="AlphaFoldDB" id="A0AAN6XIF6"/>
<gene>
    <name evidence="1" type="ORF">QBC40DRAFT_224494</name>
</gene>